<reference evidence="1" key="1">
    <citation type="submission" date="2022-10" db="EMBL/GenBank/DDBJ databases">
        <title>The complete genomes of actinobacterial strains from the NBC collection.</title>
        <authorList>
            <person name="Joergensen T.S."/>
            <person name="Alvarez Arevalo M."/>
            <person name="Sterndorff E.B."/>
            <person name="Faurdal D."/>
            <person name="Vuksanovic O."/>
            <person name="Mourched A.-S."/>
            <person name="Charusanti P."/>
            <person name="Shaw S."/>
            <person name="Blin K."/>
            <person name="Weber T."/>
        </authorList>
    </citation>
    <scope>NUCLEOTIDE SEQUENCE</scope>
    <source>
        <strain evidence="1">NBC 01771</strain>
    </source>
</reference>
<evidence type="ECO:0000313" key="2">
    <source>
        <dbReference type="Proteomes" id="UP001348369"/>
    </source>
</evidence>
<proteinExistence type="predicted"/>
<organism evidence="1 2">
    <name type="scientific">Streptomyces scopuliridis</name>
    <dbReference type="NCBI Taxonomy" id="452529"/>
    <lineage>
        <taxon>Bacteria</taxon>
        <taxon>Bacillati</taxon>
        <taxon>Actinomycetota</taxon>
        <taxon>Actinomycetes</taxon>
        <taxon>Kitasatosporales</taxon>
        <taxon>Streptomycetaceae</taxon>
        <taxon>Streptomyces</taxon>
    </lineage>
</organism>
<sequence length="475" mass="49788">MTGSARTQHRPDSHRPARAARRPGGAARGLAAGLAAGALALGGVVASGSPAGAAPTGTTGTAGAKGAALQAEAGDLLDVTLDQLRPTQPSVGFDQIYYKLGRYSSPKDEQNGDFNKRFDDWCETNGQEEAATVSPGAKLTDPSSFTCTVPVGQETDETRAAMKTVVIGPGGELYLTDGQHTLTSFLETPDGGPTMHIRLRVTGNLSGLSPAAFWQAMQEKKWVWLRDENNNPITTDQLPQRLGLARFHDDRYRSLVYFTRDIGYQAPADAAEYLEFLWGTWLRERVNLDAYDLDSPASYLTAIRAASEAMSGTAGDTVIADGRTADELGRMPEWNAGKKPTGGEFGKLSAPISDQKPGKLAYALDFRSRILAAPACTKTLTGKHTGPLVVSSGVLCLNGARQTGPVVVAAGASLVAKGADITGPVQAVGAHTVQLCGTSLTGPLSVVNTKQRLTLSGAGCTPNTLNGPLQLVNNA</sequence>
<name>A0ACD4ZLR3_9ACTN</name>
<protein>
    <submittedName>
        <fullName evidence="1">ParB/Srx family N-terminal domain-containing protein</fullName>
    </submittedName>
</protein>
<dbReference type="EMBL" id="CP109109">
    <property type="protein sequence ID" value="WSB98056.1"/>
    <property type="molecule type" value="Genomic_DNA"/>
</dbReference>
<keyword evidence="2" id="KW-1185">Reference proteome</keyword>
<dbReference type="Proteomes" id="UP001348369">
    <property type="component" value="Chromosome"/>
</dbReference>
<evidence type="ECO:0000313" key="1">
    <source>
        <dbReference type="EMBL" id="WSB98056.1"/>
    </source>
</evidence>
<gene>
    <name evidence="1" type="ORF">OG835_14170</name>
</gene>
<accession>A0ACD4ZLR3</accession>